<dbReference type="Pfam" id="PF01555">
    <property type="entry name" value="N6_N4_Mtase"/>
    <property type="match status" value="1"/>
</dbReference>
<comment type="caution">
    <text evidence="5">The sequence shown here is derived from an EMBL/GenBank/DDBJ whole genome shotgun (WGS) entry which is preliminary data.</text>
</comment>
<dbReference type="RefSeq" id="WP_266600987.1">
    <property type="nucleotide sequence ID" value="NZ_JAPHNL010000222.1"/>
</dbReference>
<proteinExistence type="inferred from homology"/>
<dbReference type="SUPFAM" id="SSF53335">
    <property type="entry name" value="S-adenosyl-L-methionine-dependent methyltransferases"/>
    <property type="match status" value="1"/>
</dbReference>
<evidence type="ECO:0000256" key="3">
    <source>
        <dbReference type="ARBA" id="ARBA00022679"/>
    </source>
</evidence>
<evidence type="ECO:0000313" key="6">
    <source>
        <dbReference type="Proteomes" id="UP001163064"/>
    </source>
</evidence>
<accession>A0ABT3TZZ4</accession>
<keyword evidence="6" id="KW-1185">Reference proteome</keyword>
<evidence type="ECO:0000256" key="2">
    <source>
        <dbReference type="ARBA" id="ARBA00022603"/>
    </source>
</evidence>
<dbReference type="InterPro" id="IPR029063">
    <property type="entry name" value="SAM-dependent_MTases_sf"/>
</dbReference>
<dbReference type="InterPro" id="IPR002941">
    <property type="entry name" value="DNA_methylase_N4/N6"/>
</dbReference>
<organism evidence="5 6">
    <name type="scientific">Streptomyces beihaiensis</name>
    <dbReference type="NCBI Taxonomy" id="2984495"/>
    <lineage>
        <taxon>Bacteria</taxon>
        <taxon>Bacillati</taxon>
        <taxon>Actinomycetota</taxon>
        <taxon>Actinomycetes</taxon>
        <taxon>Kitasatosporales</taxon>
        <taxon>Streptomycetaceae</taxon>
        <taxon>Streptomyces</taxon>
    </lineage>
</organism>
<evidence type="ECO:0000313" key="5">
    <source>
        <dbReference type="EMBL" id="MCX3061543.1"/>
    </source>
</evidence>
<dbReference type="Proteomes" id="UP001163064">
    <property type="component" value="Unassembled WGS sequence"/>
</dbReference>
<dbReference type="GO" id="GO:0008168">
    <property type="term" value="F:methyltransferase activity"/>
    <property type="evidence" value="ECO:0007669"/>
    <property type="project" value="UniProtKB-KW"/>
</dbReference>
<dbReference type="GO" id="GO:0032259">
    <property type="term" value="P:methylation"/>
    <property type="evidence" value="ECO:0007669"/>
    <property type="project" value="UniProtKB-KW"/>
</dbReference>
<reference evidence="5" key="1">
    <citation type="submission" date="2022-10" db="EMBL/GenBank/DDBJ databases">
        <title>Streptomyces beihaiensis sp. nov., a chitin degrading actinobacterium, isolated from shrimp pond soil.</title>
        <authorList>
            <person name="Xie J."/>
            <person name="Shen N."/>
        </authorList>
    </citation>
    <scope>NUCLEOTIDE SEQUENCE</scope>
    <source>
        <strain evidence="5">GXMU-J5</strain>
    </source>
</reference>
<evidence type="ECO:0000259" key="4">
    <source>
        <dbReference type="Pfam" id="PF01555"/>
    </source>
</evidence>
<gene>
    <name evidence="5" type="ORF">OFY01_17600</name>
</gene>
<keyword evidence="3" id="KW-0808">Transferase</keyword>
<dbReference type="EMBL" id="JAPHNL010000222">
    <property type="protein sequence ID" value="MCX3061543.1"/>
    <property type="molecule type" value="Genomic_DNA"/>
</dbReference>
<dbReference type="PROSITE" id="PS00092">
    <property type="entry name" value="N6_MTASE"/>
    <property type="match status" value="1"/>
</dbReference>
<protein>
    <submittedName>
        <fullName evidence="5">DNA methyltransferase</fullName>
    </submittedName>
</protein>
<feature type="domain" description="DNA methylase N-4/N-6" evidence="4">
    <location>
        <begin position="88"/>
        <end position="130"/>
    </location>
</feature>
<name>A0ABT3TZZ4_9ACTN</name>
<comment type="similarity">
    <text evidence="1">Belongs to the N(4)/N(6)-methyltransferase family.</text>
</comment>
<dbReference type="InterPro" id="IPR002052">
    <property type="entry name" value="DNA_methylase_N6_adenine_CS"/>
</dbReference>
<sequence length="720" mass="78548">MTIFEQDSIFSATEGGPTSIVRSSIPAVTALETAFPAGIVSAAAERESWRKEVHRPATHTHKWWAQRLGSVFRGILAAAVARDEQDAIECYSNALRLEGLTVCDPFAGSGTTLAEAAKLGARVIGRDINPVATLVQRQALAPWDRTRLDRAFKQVESQVRSEIDQLHRDERGRPVLYYFWVALAQCPQCPPGVPPVELFSRYVFAQHAYPKKYPASKATCPHCRAIAIVDVVKDAQLTCPACNQVSDLAGPVNRATMTCSQGHTAKVVDALGGQPPRLRMYAKQVLDADGSRLYEPIDDFDLALYAKAEKLLEERGEELVLPAGTLDDGHNTRQAIRWNYREWRQFFNARQLYSLGLLGKAIRDLESGPEREALAALFSGVLEFNNLFCSFKGEGTGAVRHMFSNHVLKPERTPLEAHPWGTPASSGAFSTLYQSRIIRAWEYKRAPHDLVPVGENSERVFGLSQPLSLEIGDAESFVQGSTSAYVHCGSSASFDLPDASVDLVITDPPFMDNVHYSELADFFHVWLRQLRPFESYPADVITTRHTEEVQSADPAEFGHAIAAVWKECARLLKPNGLLAFTFHQARIAGWVELVKALENAGLVITAVQPAKAEMSTSTIKSSAADPSNLDSIVVCRLIGHVGSEGRSVETVRERAIIALRECKETGVKVGYADVESVVRGSVLGLHTVPGNSLSVEELAAEAGAAVAVAAAALGVRSNRG</sequence>
<dbReference type="Gene3D" id="3.40.50.150">
    <property type="entry name" value="Vaccinia Virus protein VP39"/>
    <property type="match status" value="2"/>
</dbReference>
<keyword evidence="2 5" id="KW-0489">Methyltransferase</keyword>
<evidence type="ECO:0000256" key="1">
    <source>
        <dbReference type="ARBA" id="ARBA00006594"/>
    </source>
</evidence>